<dbReference type="Gene3D" id="3.55.50.30">
    <property type="match status" value="1"/>
</dbReference>
<organism evidence="4 5">
    <name type="scientific">Pseudopedobacter beijingensis</name>
    <dbReference type="NCBI Taxonomy" id="1207056"/>
    <lineage>
        <taxon>Bacteria</taxon>
        <taxon>Pseudomonadati</taxon>
        <taxon>Bacteroidota</taxon>
        <taxon>Sphingobacteriia</taxon>
        <taxon>Sphingobacteriales</taxon>
        <taxon>Sphingobacteriaceae</taxon>
        <taxon>Pseudopedobacter</taxon>
    </lineage>
</organism>
<sequence>MSEEEYILLYERFLAGKCSEDEQRMLEDVQDDFLFHFYNLDLTGEEQVTERNQRIYSKLRSNIVADRIRTKIRYYLAAACLVMGMFSISYFFLPNNFNKNLIKQQTKLAENGHLYNDSAKTILTLASGDQIILDTIKGDFSLNDVISGSFKKSERGELVYNDHTGVRKNDGAYNSIRTLRGGEYQLVLPDGTKVWLNSESSLKFPVAFTDKERRVELVGEAYFEVAKNKEVPFKVFSKGIEIKVLGTQFNVNSYKNVTTTLAEGAVELITSESKVLLVPGEKGELKEDGRFRVVKANLEAALAWRNGYFFFEDESIKSIMERIARWYNIEVQYKNQVEDERFYGKVLRTESLEELLGSIELASRLKFKIIKSEKDNNKSIVIIDL</sequence>
<gene>
    <name evidence="4" type="ORF">ACFSAH_02790</name>
</gene>
<feature type="domain" description="FecR protein" evidence="2">
    <location>
        <begin position="176"/>
        <end position="267"/>
    </location>
</feature>
<dbReference type="EMBL" id="JBHUDG010000003">
    <property type="protein sequence ID" value="MFD1628785.1"/>
    <property type="molecule type" value="Genomic_DNA"/>
</dbReference>
<evidence type="ECO:0000313" key="5">
    <source>
        <dbReference type="Proteomes" id="UP001597118"/>
    </source>
</evidence>
<dbReference type="Gene3D" id="2.60.120.1440">
    <property type="match status" value="1"/>
</dbReference>
<feature type="domain" description="Protein FecR C-terminal" evidence="3">
    <location>
        <begin position="308"/>
        <end position="371"/>
    </location>
</feature>
<evidence type="ECO:0000259" key="3">
    <source>
        <dbReference type="Pfam" id="PF16344"/>
    </source>
</evidence>
<keyword evidence="1" id="KW-1133">Transmembrane helix</keyword>
<dbReference type="RefSeq" id="WP_379661171.1">
    <property type="nucleotide sequence ID" value="NZ_JBHUDG010000003.1"/>
</dbReference>
<accession>A0ABW4I7Y1</accession>
<comment type="caution">
    <text evidence="4">The sequence shown here is derived from an EMBL/GenBank/DDBJ whole genome shotgun (WGS) entry which is preliminary data.</text>
</comment>
<dbReference type="Proteomes" id="UP001597118">
    <property type="component" value="Unassembled WGS sequence"/>
</dbReference>
<name>A0ABW4I7Y1_9SPHI</name>
<dbReference type="PANTHER" id="PTHR30273">
    <property type="entry name" value="PERIPLASMIC SIGNAL SENSOR AND SIGMA FACTOR ACTIVATOR FECR-RELATED"/>
    <property type="match status" value="1"/>
</dbReference>
<evidence type="ECO:0000259" key="2">
    <source>
        <dbReference type="Pfam" id="PF04773"/>
    </source>
</evidence>
<dbReference type="InterPro" id="IPR006860">
    <property type="entry name" value="FecR"/>
</dbReference>
<dbReference type="Pfam" id="PF04773">
    <property type="entry name" value="FecR"/>
    <property type="match status" value="1"/>
</dbReference>
<keyword evidence="5" id="KW-1185">Reference proteome</keyword>
<evidence type="ECO:0000256" key="1">
    <source>
        <dbReference type="SAM" id="Phobius"/>
    </source>
</evidence>
<proteinExistence type="predicted"/>
<keyword evidence="1" id="KW-0812">Transmembrane</keyword>
<feature type="transmembrane region" description="Helical" evidence="1">
    <location>
        <begin position="74"/>
        <end position="93"/>
    </location>
</feature>
<dbReference type="PANTHER" id="PTHR30273:SF2">
    <property type="entry name" value="PROTEIN FECR"/>
    <property type="match status" value="1"/>
</dbReference>
<evidence type="ECO:0000313" key="4">
    <source>
        <dbReference type="EMBL" id="MFD1628785.1"/>
    </source>
</evidence>
<reference evidence="5" key="1">
    <citation type="journal article" date="2019" name="Int. J. Syst. Evol. Microbiol.">
        <title>The Global Catalogue of Microorganisms (GCM) 10K type strain sequencing project: providing services to taxonomists for standard genome sequencing and annotation.</title>
        <authorList>
            <consortium name="The Broad Institute Genomics Platform"/>
            <consortium name="The Broad Institute Genome Sequencing Center for Infectious Disease"/>
            <person name="Wu L."/>
            <person name="Ma J."/>
        </authorList>
    </citation>
    <scope>NUCLEOTIDE SEQUENCE [LARGE SCALE GENOMIC DNA]</scope>
    <source>
        <strain evidence="5">CCUG 53762</strain>
    </source>
</reference>
<dbReference type="InterPro" id="IPR032508">
    <property type="entry name" value="FecR_C"/>
</dbReference>
<dbReference type="Pfam" id="PF16344">
    <property type="entry name" value="FecR_C"/>
    <property type="match status" value="1"/>
</dbReference>
<dbReference type="InterPro" id="IPR012373">
    <property type="entry name" value="Ferrdict_sens_TM"/>
</dbReference>
<keyword evidence="1" id="KW-0472">Membrane</keyword>
<protein>
    <submittedName>
        <fullName evidence="4">FecR family protein</fullName>
    </submittedName>
</protein>